<sequence length="50" mass="5601">MASRRSMSSLAVALNNHSFPDSKQTDPTVEVQRLSLLNGEEEKGISHYRL</sequence>
<proteinExistence type="predicted"/>
<protein>
    <submittedName>
        <fullName evidence="1">Uncharacterized protein</fullName>
    </submittedName>
</protein>
<reference evidence="1" key="1">
    <citation type="submission" date="2019-12" db="EMBL/GenBank/DDBJ databases">
        <title>Genome sequencing and annotation of Brassica cretica.</title>
        <authorList>
            <person name="Studholme D.J."/>
            <person name="Sarris P."/>
        </authorList>
    </citation>
    <scope>NUCLEOTIDE SEQUENCE</scope>
    <source>
        <strain evidence="1">PFS-109/04</strain>
        <tissue evidence="1">Leaf</tissue>
    </source>
</reference>
<name>A0A8S9QR19_BRACR</name>
<gene>
    <name evidence="1" type="ORF">F2Q69_00012123</name>
</gene>
<organism evidence="1 2">
    <name type="scientific">Brassica cretica</name>
    <name type="common">Mustard</name>
    <dbReference type="NCBI Taxonomy" id="69181"/>
    <lineage>
        <taxon>Eukaryota</taxon>
        <taxon>Viridiplantae</taxon>
        <taxon>Streptophyta</taxon>
        <taxon>Embryophyta</taxon>
        <taxon>Tracheophyta</taxon>
        <taxon>Spermatophyta</taxon>
        <taxon>Magnoliopsida</taxon>
        <taxon>eudicotyledons</taxon>
        <taxon>Gunneridae</taxon>
        <taxon>Pentapetalae</taxon>
        <taxon>rosids</taxon>
        <taxon>malvids</taxon>
        <taxon>Brassicales</taxon>
        <taxon>Brassicaceae</taxon>
        <taxon>Brassiceae</taxon>
        <taxon>Brassica</taxon>
    </lineage>
</organism>
<accession>A0A8S9QR19</accession>
<comment type="caution">
    <text evidence="1">The sequence shown here is derived from an EMBL/GenBank/DDBJ whole genome shotgun (WGS) entry which is preliminary data.</text>
</comment>
<dbReference type="AlphaFoldDB" id="A0A8S9QR19"/>
<dbReference type="Proteomes" id="UP000712600">
    <property type="component" value="Unassembled WGS sequence"/>
</dbReference>
<evidence type="ECO:0000313" key="2">
    <source>
        <dbReference type="Proteomes" id="UP000712600"/>
    </source>
</evidence>
<dbReference type="EMBL" id="QGKX02000996">
    <property type="protein sequence ID" value="KAF3554883.1"/>
    <property type="molecule type" value="Genomic_DNA"/>
</dbReference>
<evidence type="ECO:0000313" key="1">
    <source>
        <dbReference type="EMBL" id="KAF3554883.1"/>
    </source>
</evidence>